<sequence>MLAAELVGYRCPELVQQRTNQTALKQRVDRRHLLEASTCDIVHALRRHPCRLIQQCHRAVMRQSEFREDAARGTSVV</sequence>
<gene>
    <name evidence="1" type="ORF">M513_08855</name>
</gene>
<evidence type="ECO:0000313" key="1">
    <source>
        <dbReference type="EMBL" id="KFD50227.1"/>
    </source>
</evidence>
<protein>
    <submittedName>
        <fullName evidence="1">Uncharacterized protein</fullName>
    </submittedName>
</protein>
<proteinExistence type="predicted"/>
<evidence type="ECO:0000313" key="2">
    <source>
        <dbReference type="Proteomes" id="UP000030764"/>
    </source>
</evidence>
<dbReference type="AlphaFoldDB" id="A0A085LZ31"/>
<organism evidence="1 2">
    <name type="scientific">Trichuris suis</name>
    <name type="common">pig whipworm</name>
    <dbReference type="NCBI Taxonomy" id="68888"/>
    <lineage>
        <taxon>Eukaryota</taxon>
        <taxon>Metazoa</taxon>
        <taxon>Ecdysozoa</taxon>
        <taxon>Nematoda</taxon>
        <taxon>Enoplea</taxon>
        <taxon>Dorylaimia</taxon>
        <taxon>Trichinellida</taxon>
        <taxon>Trichuridae</taxon>
        <taxon>Trichuris</taxon>
    </lineage>
</organism>
<reference evidence="1 2" key="1">
    <citation type="journal article" date="2014" name="Nat. Genet.">
        <title>Genome and transcriptome of the porcine whipworm Trichuris suis.</title>
        <authorList>
            <person name="Jex A.R."/>
            <person name="Nejsum P."/>
            <person name="Schwarz E.M."/>
            <person name="Hu L."/>
            <person name="Young N.D."/>
            <person name="Hall R.S."/>
            <person name="Korhonen P.K."/>
            <person name="Liao S."/>
            <person name="Thamsborg S."/>
            <person name="Xia J."/>
            <person name="Xu P."/>
            <person name="Wang S."/>
            <person name="Scheerlinck J.P."/>
            <person name="Hofmann A."/>
            <person name="Sternberg P.W."/>
            <person name="Wang J."/>
            <person name="Gasser R.B."/>
        </authorList>
    </citation>
    <scope>NUCLEOTIDE SEQUENCE [LARGE SCALE GENOMIC DNA]</scope>
    <source>
        <strain evidence="1">DCEP-RM93M</strain>
    </source>
</reference>
<name>A0A085LZ31_9BILA</name>
<dbReference type="EMBL" id="KL363256">
    <property type="protein sequence ID" value="KFD50227.1"/>
    <property type="molecule type" value="Genomic_DNA"/>
</dbReference>
<dbReference type="Proteomes" id="UP000030764">
    <property type="component" value="Unassembled WGS sequence"/>
</dbReference>
<accession>A0A085LZ31</accession>
<keyword evidence="2" id="KW-1185">Reference proteome</keyword>